<dbReference type="AlphaFoldDB" id="W2T9E7"/>
<dbReference type="PANTHER" id="PTHR46671:SF8">
    <property type="entry name" value="CORE-2_I-BRANCHING ENZYME"/>
    <property type="match status" value="1"/>
</dbReference>
<dbReference type="OrthoDB" id="5772143at2759"/>
<keyword evidence="6" id="KW-1133">Transmembrane helix</keyword>
<dbReference type="InterPro" id="IPR003406">
    <property type="entry name" value="Glyco_trans_14"/>
</dbReference>
<gene>
    <name evidence="7" type="ORF">NECAME_02929</name>
</gene>
<evidence type="ECO:0000313" key="7">
    <source>
        <dbReference type="EMBL" id="ETN78224.1"/>
    </source>
</evidence>
<evidence type="ECO:0000256" key="1">
    <source>
        <dbReference type="ARBA" id="ARBA00004606"/>
    </source>
</evidence>
<accession>W2T9E7</accession>
<dbReference type="EMBL" id="KI660008">
    <property type="protein sequence ID" value="ETN78224.1"/>
    <property type="molecule type" value="Genomic_DNA"/>
</dbReference>
<keyword evidence="3" id="KW-0808">Transferase</keyword>
<dbReference type="Pfam" id="PF02485">
    <property type="entry name" value="Branch"/>
    <property type="match status" value="1"/>
</dbReference>
<dbReference type="GO" id="GO:0016757">
    <property type="term" value="F:glycosyltransferase activity"/>
    <property type="evidence" value="ECO:0007669"/>
    <property type="project" value="UniProtKB-KW"/>
</dbReference>
<dbReference type="PANTHER" id="PTHR46671">
    <property type="entry name" value="PROTEIN CBG11221"/>
    <property type="match status" value="1"/>
</dbReference>
<proteinExistence type="predicted"/>
<evidence type="ECO:0000256" key="3">
    <source>
        <dbReference type="ARBA" id="ARBA00022679"/>
    </source>
</evidence>
<dbReference type="Proteomes" id="UP000053676">
    <property type="component" value="Unassembled WGS sequence"/>
</dbReference>
<evidence type="ECO:0000256" key="2">
    <source>
        <dbReference type="ARBA" id="ARBA00022676"/>
    </source>
</evidence>
<keyword evidence="6" id="KW-0812">Transmembrane</keyword>
<evidence type="ECO:0000313" key="8">
    <source>
        <dbReference type="Proteomes" id="UP000053676"/>
    </source>
</evidence>
<keyword evidence="4 6" id="KW-0472">Membrane</keyword>
<keyword evidence="5" id="KW-0325">Glycoprotein</keyword>
<evidence type="ECO:0000256" key="6">
    <source>
        <dbReference type="SAM" id="Phobius"/>
    </source>
</evidence>
<feature type="transmembrane region" description="Helical" evidence="6">
    <location>
        <begin position="65"/>
        <end position="88"/>
    </location>
</feature>
<organism evidence="7 8">
    <name type="scientific">Necator americanus</name>
    <name type="common">Human hookworm</name>
    <dbReference type="NCBI Taxonomy" id="51031"/>
    <lineage>
        <taxon>Eukaryota</taxon>
        <taxon>Metazoa</taxon>
        <taxon>Ecdysozoa</taxon>
        <taxon>Nematoda</taxon>
        <taxon>Chromadorea</taxon>
        <taxon>Rhabditida</taxon>
        <taxon>Rhabditina</taxon>
        <taxon>Rhabditomorpha</taxon>
        <taxon>Strongyloidea</taxon>
        <taxon>Ancylostomatidae</taxon>
        <taxon>Bunostominae</taxon>
        <taxon>Necator</taxon>
    </lineage>
</organism>
<keyword evidence="8" id="KW-1185">Reference proteome</keyword>
<evidence type="ECO:0000256" key="4">
    <source>
        <dbReference type="ARBA" id="ARBA00023136"/>
    </source>
</evidence>
<dbReference type="OMA" id="QCVHEVV"/>
<protein>
    <submittedName>
        <fullName evidence="7">Core-2/I-Branching enzyme</fullName>
    </submittedName>
</protein>
<sequence>MTMSWNTSRNPFFTCSLLALPCRSPLFFSDAIKGAVKSYVLTEVADIKIMFYRMGSITSWHSPKILLHVVPIAALVALFVALVGYVSWSLHIFNPVPLRIHMDCDVYHGQDGKKLLEEYKENRTVLRQQIDLNENKCYFIRKRRYLPTEVPDSMEVHHYMYFLRIVSKNYDFLEEVMTMMYSPLHFYCFVIDSSASPKFEQLVRMLGECILNIIVPPGTYNTTTAHGTFVALNACYIGMEKYPWKHSVITEENEMPIHSIHYIADNARRLGDAARIGRVTISEEHTRILGKDLSVANRQDQEYVTRAVCTWLLGRRFPLTLPRAFTSVFFKFVGQQDLENCEPLSRTFDKNVALDVCHTQRFDEKGNCIIGMEDYEQSTKSKTLFVRADPYFDHGIIQCVNEFVYQRTYKGSYGNVNYT</sequence>
<name>W2T9E7_NECAM</name>
<dbReference type="KEGG" id="nai:NECAME_02929"/>
<dbReference type="GO" id="GO:0016020">
    <property type="term" value="C:membrane"/>
    <property type="evidence" value="ECO:0007669"/>
    <property type="project" value="UniProtKB-SubCell"/>
</dbReference>
<reference evidence="8" key="1">
    <citation type="journal article" date="2014" name="Nat. Genet.">
        <title>Genome of the human hookworm Necator americanus.</title>
        <authorList>
            <person name="Tang Y.T."/>
            <person name="Gao X."/>
            <person name="Rosa B.A."/>
            <person name="Abubucker S."/>
            <person name="Hallsworth-Pepin K."/>
            <person name="Martin J."/>
            <person name="Tyagi R."/>
            <person name="Heizer E."/>
            <person name="Zhang X."/>
            <person name="Bhonagiri-Palsikar V."/>
            <person name="Minx P."/>
            <person name="Warren W.C."/>
            <person name="Wang Q."/>
            <person name="Zhan B."/>
            <person name="Hotez P.J."/>
            <person name="Sternberg P.W."/>
            <person name="Dougall A."/>
            <person name="Gaze S.T."/>
            <person name="Mulvenna J."/>
            <person name="Sotillo J."/>
            <person name="Ranganathan S."/>
            <person name="Rabelo E.M."/>
            <person name="Wilson R.K."/>
            <person name="Felgner P.L."/>
            <person name="Bethony J."/>
            <person name="Hawdon J.M."/>
            <person name="Gasser R.B."/>
            <person name="Loukas A."/>
            <person name="Mitreva M."/>
        </authorList>
    </citation>
    <scope>NUCLEOTIDE SEQUENCE [LARGE SCALE GENOMIC DNA]</scope>
</reference>
<comment type="subcellular location">
    <subcellularLocation>
        <location evidence="1">Membrane</location>
        <topology evidence="1">Single-pass type II membrane protein</topology>
    </subcellularLocation>
</comment>
<evidence type="ECO:0000256" key="5">
    <source>
        <dbReference type="ARBA" id="ARBA00023180"/>
    </source>
</evidence>
<keyword evidence="2" id="KW-0328">Glycosyltransferase</keyword>